<evidence type="ECO:0000256" key="2">
    <source>
        <dbReference type="ARBA" id="ARBA00004904"/>
    </source>
</evidence>
<dbReference type="SUPFAM" id="SSF55821">
    <property type="entry name" value="YrdC/RibB"/>
    <property type="match status" value="1"/>
</dbReference>
<dbReference type="OrthoDB" id="9793111at2"/>
<dbReference type="Proteomes" id="UP000436522">
    <property type="component" value="Unassembled WGS sequence"/>
</dbReference>
<evidence type="ECO:0000313" key="8">
    <source>
        <dbReference type="EMBL" id="GFE51892.1"/>
    </source>
</evidence>
<evidence type="ECO:0000313" key="9">
    <source>
        <dbReference type="Proteomes" id="UP000436522"/>
    </source>
</evidence>
<keyword evidence="5 7" id="KW-0686">Riboflavin biosynthesis</keyword>
<evidence type="ECO:0000256" key="6">
    <source>
        <dbReference type="ARBA" id="ARBA00022723"/>
    </source>
</evidence>
<comment type="catalytic activity">
    <reaction evidence="7">
        <text>D-ribulose 5-phosphate = (2S)-2-hydroxy-3-oxobutyl phosphate + formate + H(+)</text>
        <dbReference type="Rhea" id="RHEA:18457"/>
        <dbReference type="ChEBI" id="CHEBI:15378"/>
        <dbReference type="ChEBI" id="CHEBI:15740"/>
        <dbReference type="ChEBI" id="CHEBI:58121"/>
        <dbReference type="ChEBI" id="CHEBI:58830"/>
        <dbReference type="EC" id="4.1.99.12"/>
    </reaction>
</comment>
<keyword evidence="6 7" id="KW-0479">Metal-binding</keyword>
<comment type="pathway">
    <text evidence="2 7">Cofactor biosynthesis; riboflavin biosynthesis; 2-hydroxy-3-oxobutyl phosphate from D-ribulose 5-phosphate: step 1/1.</text>
</comment>
<dbReference type="InterPro" id="IPR017945">
    <property type="entry name" value="DHBP_synth_RibB-like_a/b_dom"/>
</dbReference>
<sequence length="217" mass="23831">MLDVLSLDRTQLIEKAVREFKEGKFLLVSDDEDRENEGDLVIAAEHATPEAINFMITEGKGLVCLSVSDEIARQKGLTPMVERNGDHLGTAFTASVDATPAHGVTTGISAWDRAKTIEVVVSDTYKATDLQAPGHMFPLVARPGYLKARRGHTEAGVELCRLAGLQHHAAVIVEVIREDGEMARRPELLEMAKKFGITYVTIDDLCKYVGQFDLEPV</sequence>
<gene>
    <name evidence="8" type="ORF">So717_36450</name>
</gene>
<reference evidence="8 9" key="1">
    <citation type="submission" date="2019-12" db="EMBL/GenBank/DDBJ databases">
        <title>Roseobacter cerasinus sp. nov., isolated from seawater around aquaculture.</title>
        <authorList>
            <person name="Muramatsu S."/>
            <person name="Takabe Y."/>
            <person name="Mori K."/>
            <person name="Takaichi S."/>
            <person name="Hanada S."/>
        </authorList>
    </citation>
    <scope>NUCLEOTIDE SEQUENCE [LARGE SCALE GENOMIC DNA]</scope>
    <source>
        <strain evidence="8 9">AI77</strain>
    </source>
</reference>
<dbReference type="PANTHER" id="PTHR21327:SF18">
    <property type="entry name" value="3,4-DIHYDROXY-2-BUTANONE 4-PHOSPHATE SYNTHASE"/>
    <property type="match status" value="1"/>
</dbReference>
<comment type="caution">
    <text evidence="8">The sequence shown here is derived from an EMBL/GenBank/DDBJ whole genome shotgun (WGS) entry which is preliminary data.</text>
</comment>
<dbReference type="InterPro" id="IPR000422">
    <property type="entry name" value="DHBP_synthase_RibB"/>
</dbReference>
<evidence type="ECO:0000256" key="5">
    <source>
        <dbReference type="ARBA" id="ARBA00022619"/>
    </source>
</evidence>
<dbReference type="GO" id="GO:0003935">
    <property type="term" value="F:GTP cyclohydrolase II activity"/>
    <property type="evidence" value="ECO:0007669"/>
    <property type="project" value="TreeGrafter"/>
</dbReference>
<keyword evidence="7" id="KW-0456">Lyase</keyword>
<dbReference type="NCBIfam" id="TIGR00506">
    <property type="entry name" value="ribB"/>
    <property type="match status" value="1"/>
</dbReference>
<evidence type="ECO:0000256" key="3">
    <source>
        <dbReference type="ARBA" id="ARBA00012153"/>
    </source>
</evidence>
<dbReference type="Gene3D" id="3.90.870.10">
    <property type="entry name" value="DHBP synthase"/>
    <property type="match status" value="1"/>
</dbReference>
<dbReference type="GO" id="GO:0008686">
    <property type="term" value="F:3,4-dihydroxy-2-butanone-4-phosphate synthase activity"/>
    <property type="evidence" value="ECO:0007669"/>
    <property type="project" value="UniProtKB-EC"/>
</dbReference>
<evidence type="ECO:0000256" key="7">
    <source>
        <dbReference type="RuleBase" id="RU003843"/>
    </source>
</evidence>
<name>A0A640VW84_9RHOB</name>
<keyword evidence="9" id="KW-1185">Reference proteome</keyword>
<dbReference type="GO" id="GO:0005829">
    <property type="term" value="C:cytosol"/>
    <property type="evidence" value="ECO:0007669"/>
    <property type="project" value="TreeGrafter"/>
</dbReference>
<protein>
    <recommendedName>
        <fullName evidence="4 7">3,4-dihydroxy-2-butanone 4-phosphate synthase</fullName>
        <shortName evidence="7">DHBP synthase</shortName>
        <ecNumber evidence="3 7">4.1.99.12</ecNumber>
    </recommendedName>
</protein>
<keyword evidence="7" id="KW-0460">Magnesium</keyword>
<comment type="cofactor">
    <cofactor evidence="7">
        <name>Mg(2+)</name>
        <dbReference type="ChEBI" id="CHEBI:18420"/>
    </cofactor>
    <cofactor evidence="7">
        <name>Mn(2+)</name>
        <dbReference type="ChEBI" id="CHEBI:29035"/>
    </cofactor>
    <text evidence="7">Binds 2 divalent metal cations per subunit. Magnesium or manganese.</text>
</comment>
<dbReference type="Pfam" id="PF00926">
    <property type="entry name" value="DHBP_synthase"/>
    <property type="match status" value="1"/>
</dbReference>
<dbReference type="RefSeq" id="WP_159980071.1">
    <property type="nucleotide sequence ID" value="NZ_BLIV01000008.1"/>
</dbReference>
<comment type="similarity">
    <text evidence="7">Belongs to the DHBP synthase family.</text>
</comment>
<keyword evidence="7" id="KW-0464">Manganese</keyword>
<dbReference type="PANTHER" id="PTHR21327">
    <property type="entry name" value="GTP CYCLOHYDROLASE II-RELATED"/>
    <property type="match status" value="1"/>
</dbReference>
<dbReference type="AlphaFoldDB" id="A0A640VW84"/>
<comment type="function">
    <text evidence="1 7">Catalyzes the conversion of D-ribulose 5-phosphate to formate and 3,4-dihydroxy-2-butanone 4-phosphate.</text>
</comment>
<evidence type="ECO:0000256" key="1">
    <source>
        <dbReference type="ARBA" id="ARBA00002284"/>
    </source>
</evidence>
<organism evidence="8 9">
    <name type="scientific">Roseobacter cerasinus</name>
    <dbReference type="NCBI Taxonomy" id="2602289"/>
    <lineage>
        <taxon>Bacteria</taxon>
        <taxon>Pseudomonadati</taxon>
        <taxon>Pseudomonadota</taxon>
        <taxon>Alphaproteobacteria</taxon>
        <taxon>Rhodobacterales</taxon>
        <taxon>Roseobacteraceae</taxon>
        <taxon>Roseobacter</taxon>
    </lineage>
</organism>
<dbReference type="UniPathway" id="UPA00275">
    <property type="reaction ID" value="UER00399"/>
</dbReference>
<dbReference type="EC" id="4.1.99.12" evidence="3 7"/>
<dbReference type="GO" id="GO:0046872">
    <property type="term" value="F:metal ion binding"/>
    <property type="evidence" value="ECO:0007669"/>
    <property type="project" value="UniProtKB-KW"/>
</dbReference>
<comment type="subunit">
    <text evidence="7">Homodimer.</text>
</comment>
<proteinExistence type="inferred from homology"/>
<dbReference type="GO" id="GO:0009231">
    <property type="term" value="P:riboflavin biosynthetic process"/>
    <property type="evidence" value="ECO:0007669"/>
    <property type="project" value="UniProtKB-UniPathway"/>
</dbReference>
<accession>A0A640VW84</accession>
<dbReference type="EMBL" id="BLIV01000008">
    <property type="protein sequence ID" value="GFE51892.1"/>
    <property type="molecule type" value="Genomic_DNA"/>
</dbReference>
<evidence type="ECO:0000256" key="4">
    <source>
        <dbReference type="ARBA" id="ARBA00018836"/>
    </source>
</evidence>